<name>A0A418XTS3_9BURK</name>
<reference evidence="1 2" key="1">
    <citation type="submission" date="2018-09" db="EMBL/GenBank/DDBJ databases">
        <authorList>
            <person name="Zhu H."/>
        </authorList>
    </citation>
    <scope>NUCLEOTIDE SEQUENCE [LARGE SCALE GENOMIC DNA]</scope>
    <source>
        <strain evidence="1 2">K1S02-61</strain>
    </source>
</reference>
<dbReference type="InterPro" id="IPR019238">
    <property type="entry name" value="AbiEi_2"/>
</dbReference>
<evidence type="ECO:0000313" key="1">
    <source>
        <dbReference type="EMBL" id="RJG16083.1"/>
    </source>
</evidence>
<dbReference type="Pfam" id="PF09952">
    <property type="entry name" value="AbiEi_2"/>
    <property type="match status" value="1"/>
</dbReference>
<sequence>MNEDAFSLLATGDIELINCAVHALRGFVALHSEVHPHKERKWDALVHLEIEGRRLKYDCKVKTKIDRHAVLRDMKARGDVTKASLLVTSTLSNELAATCRELGIQFIDTAGNAFINDGNGLYIFISGRRADDSSRFALEGSTITPAALRMMFAFLADPSMLNAAYRDISVAVRVSTGAIGKVFETLEARGFIAKAPNGKRIIAAPDLLLSEWATGYLGRLKPKLKTYRFRGPSPAEFSARWNPGYRESAWGWGGEAAAAIQTGHLKPETCTVYIDMDAPGALHAMVKDFKLKADPSGPIEIVHAFWNMDFFTESFPTVPLPLIYADLLGTNDSRNLAVAKLIAAEVLQNVRS</sequence>
<dbReference type="Proteomes" id="UP000284006">
    <property type="component" value="Unassembled WGS sequence"/>
</dbReference>
<evidence type="ECO:0000313" key="2">
    <source>
        <dbReference type="Proteomes" id="UP000284006"/>
    </source>
</evidence>
<dbReference type="OrthoDB" id="6630012at2"/>
<organism evidence="1 2">
    <name type="scientific">Massilia cavernae</name>
    <dbReference type="NCBI Taxonomy" id="2320864"/>
    <lineage>
        <taxon>Bacteria</taxon>
        <taxon>Pseudomonadati</taxon>
        <taxon>Pseudomonadota</taxon>
        <taxon>Betaproteobacteria</taxon>
        <taxon>Burkholderiales</taxon>
        <taxon>Oxalobacteraceae</taxon>
        <taxon>Telluria group</taxon>
        <taxon>Massilia</taxon>
    </lineage>
</organism>
<dbReference type="EMBL" id="QYUP01000110">
    <property type="protein sequence ID" value="RJG16083.1"/>
    <property type="molecule type" value="Genomic_DNA"/>
</dbReference>
<keyword evidence="2" id="KW-1185">Reference proteome</keyword>
<comment type="caution">
    <text evidence="1">The sequence shown here is derived from an EMBL/GenBank/DDBJ whole genome shotgun (WGS) entry which is preliminary data.</text>
</comment>
<evidence type="ECO:0008006" key="3">
    <source>
        <dbReference type="Google" id="ProtNLM"/>
    </source>
</evidence>
<accession>A0A418XTS3</accession>
<protein>
    <recommendedName>
        <fullName evidence="3">Restriction endonuclease type IV Mrr domain-containing protein</fullName>
    </recommendedName>
</protein>
<gene>
    <name evidence="1" type="ORF">D3872_11340</name>
</gene>
<proteinExistence type="predicted"/>
<dbReference type="AlphaFoldDB" id="A0A418XTS3"/>
<dbReference type="RefSeq" id="WP_119810870.1">
    <property type="nucleotide sequence ID" value="NZ_QYUP01000110.1"/>
</dbReference>